<organism evidence="3 4">
    <name type="scientific">Astatotilapia calliptera</name>
    <name type="common">Eastern happy</name>
    <name type="synonym">Chromis callipterus</name>
    <dbReference type="NCBI Taxonomy" id="8154"/>
    <lineage>
        <taxon>Eukaryota</taxon>
        <taxon>Metazoa</taxon>
        <taxon>Chordata</taxon>
        <taxon>Craniata</taxon>
        <taxon>Vertebrata</taxon>
        <taxon>Euteleostomi</taxon>
        <taxon>Actinopterygii</taxon>
        <taxon>Neopterygii</taxon>
        <taxon>Teleostei</taxon>
        <taxon>Neoteleostei</taxon>
        <taxon>Acanthomorphata</taxon>
        <taxon>Ovalentaria</taxon>
        <taxon>Cichlomorphae</taxon>
        <taxon>Cichliformes</taxon>
        <taxon>Cichlidae</taxon>
        <taxon>African cichlids</taxon>
        <taxon>Pseudocrenilabrinae</taxon>
        <taxon>Haplochromini</taxon>
        <taxon>Astatotilapia</taxon>
    </lineage>
</organism>
<accession>A0A3P8R1Y4</accession>
<evidence type="ECO:0000313" key="4">
    <source>
        <dbReference type="Proteomes" id="UP000265100"/>
    </source>
</evidence>
<dbReference type="PANTHER" id="PTHR11039:SF48">
    <property type="entry name" value="NEBULETTE"/>
    <property type="match status" value="1"/>
</dbReference>
<dbReference type="GO" id="GO:0071691">
    <property type="term" value="P:cardiac muscle thin filament assembly"/>
    <property type="evidence" value="ECO:0007669"/>
    <property type="project" value="TreeGrafter"/>
</dbReference>
<dbReference type="Proteomes" id="UP000265100">
    <property type="component" value="Chromosome 9"/>
</dbReference>
<dbReference type="PANTHER" id="PTHR11039">
    <property type="entry name" value="NEBULIN"/>
    <property type="match status" value="1"/>
</dbReference>
<dbReference type="Bgee" id="ENSACLG00000023861">
    <property type="expression patterns" value="Expressed in brain and 6 other cell types or tissues"/>
</dbReference>
<reference evidence="3" key="3">
    <citation type="submission" date="2025-08" db="UniProtKB">
        <authorList>
            <consortium name="Ensembl"/>
        </authorList>
    </citation>
    <scope>IDENTIFICATION</scope>
</reference>
<evidence type="ECO:0000256" key="2">
    <source>
        <dbReference type="ARBA" id="ARBA00023203"/>
    </source>
</evidence>
<keyword evidence="4" id="KW-1185">Reference proteome</keyword>
<dbReference type="GO" id="GO:0030018">
    <property type="term" value="C:Z disc"/>
    <property type="evidence" value="ECO:0007669"/>
    <property type="project" value="InterPro"/>
</dbReference>
<dbReference type="GO" id="GO:0051015">
    <property type="term" value="F:actin filament binding"/>
    <property type="evidence" value="ECO:0007669"/>
    <property type="project" value="InterPro"/>
</dbReference>
<gene>
    <name evidence="3" type="primary">NRAP</name>
</gene>
<evidence type="ECO:0008006" key="5">
    <source>
        <dbReference type="Google" id="ProtNLM"/>
    </source>
</evidence>
<reference evidence="4" key="2">
    <citation type="submission" date="2023-03" db="EMBL/GenBank/DDBJ databases">
        <authorList>
            <consortium name="Wellcome Sanger Institute Data Sharing"/>
        </authorList>
    </citation>
    <scope>NUCLEOTIDE SEQUENCE [LARGE SCALE GENOMIC DNA]</scope>
</reference>
<evidence type="ECO:0000256" key="1">
    <source>
        <dbReference type="ARBA" id="ARBA00022737"/>
    </source>
</evidence>
<dbReference type="OMA" id="EXKEYKK"/>
<evidence type="ECO:0000313" key="3">
    <source>
        <dbReference type="Ensembl" id="ENSACLP00000035236.2"/>
    </source>
</evidence>
<dbReference type="InterPro" id="IPR055297">
    <property type="entry name" value="NEBU/NEBL"/>
</dbReference>
<dbReference type="Pfam" id="PF00880">
    <property type="entry name" value="Nebulin"/>
    <property type="match status" value="4"/>
</dbReference>
<dbReference type="InterPro" id="IPR000900">
    <property type="entry name" value="Nebulin_repeat"/>
</dbReference>
<keyword evidence="1" id="KW-0677">Repeat</keyword>
<proteinExistence type="predicted"/>
<dbReference type="GeneTree" id="ENSGT00940000156390"/>
<name>A0A3P8R1Y4_ASTCA</name>
<dbReference type="SMART" id="SM00227">
    <property type="entry name" value="NEBU"/>
    <property type="match status" value="6"/>
</dbReference>
<dbReference type="Ensembl" id="ENSACLT00000036065.2">
    <property type="protein sequence ID" value="ENSACLP00000035236.2"/>
    <property type="gene ID" value="ENSACLG00000023861.2"/>
</dbReference>
<dbReference type="AlphaFoldDB" id="A0A3P8R1Y4"/>
<keyword evidence="2" id="KW-0009">Actin-binding</keyword>
<reference evidence="3 4" key="1">
    <citation type="submission" date="2018-05" db="EMBL/GenBank/DDBJ databases">
        <authorList>
            <person name="Datahose"/>
        </authorList>
    </citation>
    <scope>NUCLEOTIDE SEQUENCE</scope>
</reference>
<dbReference type="PROSITE" id="PS51216">
    <property type="entry name" value="NEBULIN"/>
    <property type="match status" value="4"/>
</dbReference>
<dbReference type="STRING" id="8154.ENSACLP00000035236"/>
<protein>
    <recommendedName>
        <fullName evidence="5">Nebulette</fullName>
    </recommendedName>
</protein>
<reference evidence="3" key="4">
    <citation type="submission" date="2025-09" db="UniProtKB">
        <authorList>
            <consortium name="Ensembl"/>
        </authorList>
    </citation>
    <scope>IDENTIFICATION</scope>
</reference>
<sequence length="324" mass="37165">MSSSLYSQLPQTAETQLAAKMSDMQNSKAKCCTAFLKDVLMWSASVDVVHVFVSQKAYREESKKEAGCSLYAQMPQTIETVFAKELSKTQSDVSLYKEKYNREKGKSSYTNMKTLPEVEHAMEVNKKQSEVSYRKGKEELHHYNTIPDRPDIVNATNAAKLASDVTYKSDTKQPVYSDESLLARTDIQHAKEVSKLASQVKYKESFDRQLKGQKPQYNPLDCVSFKQTQAAAALASQVEYKKKYEQTKAHYHTALHTAEQLHHKENAVLHSQVKYREEYEKNKGRSLMEFGDTQTYKVSKEAQKMQSEVKRLCSSDRNRLYVFL</sequence>